<reference evidence="1" key="1">
    <citation type="submission" date="2018-02" db="EMBL/GenBank/DDBJ databases">
        <title>Rhizophora mucronata_Transcriptome.</title>
        <authorList>
            <person name="Meera S.P."/>
            <person name="Sreeshan A."/>
            <person name="Augustine A."/>
        </authorList>
    </citation>
    <scope>NUCLEOTIDE SEQUENCE</scope>
    <source>
        <tissue evidence="1">Leaf</tissue>
    </source>
</reference>
<dbReference type="EMBL" id="GGEC01072163">
    <property type="protein sequence ID" value="MBX52647.1"/>
    <property type="molecule type" value="Transcribed_RNA"/>
</dbReference>
<evidence type="ECO:0000313" key="1">
    <source>
        <dbReference type="EMBL" id="MBX52647.1"/>
    </source>
</evidence>
<protein>
    <submittedName>
        <fullName evidence="1">Uncharacterized protein</fullName>
    </submittedName>
</protein>
<accession>A0A2P2PD38</accession>
<dbReference type="AlphaFoldDB" id="A0A2P2PD38"/>
<proteinExistence type="predicted"/>
<name>A0A2P2PD38_RHIMU</name>
<sequence length="18" mass="2227">MCLRNIFHSCTNFSRRLQ</sequence>
<organism evidence="1">
    <name type="scientific">Rhizophora mucronata</name>
    <name type="common">Asiatic mangrove</name>
    <dbReference type="NCBI Taxonomy" id="61149"/>
    <lineage>
        <taxon>Eukaryota</taxon>
        <taxon>Viridiplantae</taxon>
        <taxon>Streptophyta</taxon>
        <taxon>Embryophyta</taxon>
        <taxon>Tracheophyta</taxon>
        <taxon>Spermatophyta</taxon>
        <taxon>Magnoliopsida</taxon>
        <taxon>eudicotyledons</taxon>
        <taxon>Gunneridae</taxon>
        <taxon>Pentapetalae</taxon>
        <taxon>rosids</taxon>
        <taxon>fabids</taxon>
        <taxon>Malpighiales</taxon>
        <taxon>Rhizophoraceae</taxon>
        <taxon>Rhizophora</taxon>
    </lineage>
</organism>